<dbReference type="Proteomes" id="UP000678393">
    <property type="component" value="Unassembled WGS sequence"/>
</dbReference>
<feature type="domain" description="Chitin-binding type-2" evidence="1">
    <location>
        <begin position="1"/>
        <end position="56"/>
    </location>
</feature>
<dbReference type="InterPro" id="IPR036508">
    <property type="entry name" value="Chitin-bd_dom_sf"/>
</dbReference>
<accession>A0A8S3ZCH3</accession>
<dbReference type="Pfam" id="PF01607">
    <property type="entry name" value="CBM_14"/>
    <property type="match status" value="1"/>
</dbReference>
<dbReference type="GO" id="GO:0008061">
    <property type="term" value="F:chitin binding"/>
    <property type="evidence" value="ECO:0007669"/>
    <property type="project" value="InterPro"/>
</dbReference>
<evidence type="ECO:0000313" key="3">
    <source>
        <dbReference type="Proteomes" id="UP000678393"/>
    </source>
</evidence>
<protein>
    <recommendedName>
        <fullName evidence="1">Chitin-binding type-2 domain-containing protein</fullName>
    </recommendedName>
</protein>
<dbReference type="Gene3D" id="2.170.140.10">
    <property type="entry name" value="Chitin binding domain"/>
    <property type="match status" value="1"/>
</dbReference>
<reference evidence="2" key="1">
    <citation type="submission" date="2021-04" db="EMBL/GenBank/DDBJ databases">
        <authorList>
            <consortium name="Molecular Ecology Group"/>
        </authorList>
    </citation>
    <scope>NUCLEOTIDE SEQUENCE</scope>
</reference>
<comment type="caution">
    <text evidence="2">The sequence shown here is derived from an EMBL/GenBank/DDBJ whole genome shotgun (WGS) entry which is preliminary data.</text>
</comment>
<proteinExistence type="predicted"/>
<dbReference type="GO" id="GO:0005576">
    <property type="term" value="C:extracellular region"/>
    <property type="evidence" value="ECO:0007669"/>
    <property type="project" value="InterPro"/>
</dbReference>
<dbReference type="PROSITE" id="PS50940">
    <property type="entry name" value="CHIT_BIND_II"/>
    <property type="match status" value="1"/>
</dbReference>
<dbReference type="InterPro" id="IPR002557">
    <property type="entry name" value="Chitin-bd_dom"/>
</dbReference>
<evidence type="ECO:0000313" key="2">
    <source>
        <dbReference type="EMBL" id="CAG5125520.1"/>
    </source>
</evidence>
<dbReference type="EMBL" id="CAJHNH020002084">
    <property type="protein sequence ID" value="CAG5125520.1"/>
    <property type="molecule type" value="Genomic_DNA"/>
</dbReference>
<name>A0A8S3ZCH3_9EUPU</name>
<dbReference type="AlphaFoldDB" id="A0A8S3ZCH3"/>
<gene>
    <name evidence="2" type="ORF">CUNI_LOCUS11078</name>
</gene>
<feature type="non-terminal residue" evidence="2">
    <location>
        <position position="1"/>
    </location>
</feature>
<keyword evidence="3" id="KW-1185">Reference proteome</keyword>
<organism evidence="2 3">
    <name type="scientific">Candidula unifasciata</name>
    <dbReference type="NCBI Taxonomy" id="100452"/>
    <lineage>
        <taxon>Eukaryota</taxon>
        <taxon>Metazoa</taxon>
        <taxon>Spiralia</taxon>
        <taxon>Lophotrochozoa</taxon>
        <taxon>Mollusca</taxon>
        <taxon>Gastropoda</taxon>
        <taxon>Heterobranchia</taxon>
        <taxon>Euthyneura</taxon>
        <taxon>Panpulmonata</taxon>
        <taxon>Eupulmonata</taxon>
        <taxon>Stylommatophora</taxon>
        <taxon>Helicina</taxon>
        <taxon>Helicoidea</taxon>
        <taxon>Geomitridae</taxon>
        <taxon>Candidula</taxon>
    </lineage>
</organism>
<evidence type="ECO:0000259" key="1">
    <source>
        <dbReference type="PROSITE" id="PS50940"/>
    </source>
</evidence>
<dbReference type="SUPFAM" id="SSF57625">
    <property type="entry name" value="Invertebrate chitin-binding proteins"/>
    <property type="match status" value="1"/>
</dbReference>
<sequence>PGCLGRRDGLYPDELGRCDLYFLCQGQLFRGFHSCKNGLKFNPATSSCDGTGMCESKADGNYLDVYGRCNHYFTCRNQSMAGLHVCSAG</sequence>
<feature type="non-terminal residue" evidence="2">
    <location>
        <position position="89"/>
    </location>
</feature>
<dbReference type="OrthoDB" id="6020543at2759"/>